<dbReference type="InterPro" id="IPR001304">
    <property type="entry name" value="C-type_lectin-like"/>
</dbReference>
<dbReference type="CDD" id="cd00037">
    <property type="entry name" value="CLECT"/>
    <property type="match status" value="2"/>
</dbReference>
<feature type="compositionally biased region" description="Low complexity" evidence="2">
    <location>
        <begin position="51"/>
        <end position="63"/>
    </location>
</feature>
<dbReference type="InterPro" id="IPR000884">
    <property type="entry name" value="TSP1_rpt"/>
</dbReference>
<evidence type="ECO:0000256" key="1">
    <source>
        <dbReference type="ARBA" id="ARBA00022734"/>
    </source>
</evidence>
<dbReference type="InterPro" id="IPR016187">
    <property type="entry name" value="CTDL_fold"/>
</dbReference>
<feature type="region of interest" description="Disordered" evidence="2">
    <location>
        <begin position="406"/>
        <end position="457"/>
    </location>
</feature>
<dbReference type="EMBL" id="CATQJA010002664">
    <property type="protein sequence ID" value="CAJ0582352.1"/>
    <property type="molecule type" value="Genomic_DNA"/>
</dbReference>
<dbReference type="InterPro" id="IPR016186">
    <property type="entry name" value="C-type_lectin-like/link_sf"/>
</dbReference>
<evidence type="ECO:0000256" key="2">
    <source>
        <dbReference type="SAM" id="MobiDB-lite"/>
    </source>
</evidence>
<feature type="domain" description="C-type lectin" evidence="3">
    <location>
        <begin position="698"/>
        <end position="827"/>
    </location>
</feature>
<keyword evidence="5" id="KW-1185">Reference proteome</keyword>
<dbReference type="PROSITE" id="PS50041">
    <property type="entry name" value="C_TYPE_LECTIN_2"/>
    <property type="match status" value="2"/>
</dbReference>
<dbReference type="PANTHER" id="PTHR22799">
    <property type="entry name" value="TETRANECTIN-RELATED"/>
    <property type="match status" value="1"/>
</dbReference>
<dbReference type="Gene3D" id="3.10.100.10">
    <property type="entry name" value="Mannose-Binding Protein A, subunit A"/>
    <property type="match status" value="2"/>
</dbReference>
<comment type="caution">
    <text evidence="4">The sequence shown here is derived from an EMBL/GenBank/DDBJ whole genome shotgun (WGS) entry which is preliminary data.</text>
</comment>
<dbReference type="SUPFAM" id="SSF56436">
    <property type="entry name" value="C-type lectin-like"/>
    <property type="match status" value="2"/>
</dbReference>
<dbReference type="GO" id="GO:0030246">
    <property type="term" value="F:carbohydrate binding"/>
    <property type="evidence" value="ECO:0007669"/>
    <property type="project" value="UniProtKB-KW"/>
</dbReference>
<reference evidence="4" key="1">
    <citation type="submission" date="2023-06" db="EMBL/GenBank/DDBJ databases">
        <authorList>
            <person name="Delattre M."/>
        </authorList>
    </citation>
    <scope>NUCLEOTIDE SEQUENCE</scope>
    <source>
        <strain evidence="4">AF72</strain>
    </source>
</reference>
<dbReference type="SMART" id="SM00034">
    <property type="entry name" value="CLECT"/>
    <property type="match status" value="2"/>
</dbReference>
<organism evidence="4 5">
    <name type="scientific">Mesorhabditis spiculigera</name>
    <dbReference type="NCBI Taxonomy" id="96644"/>
    <lineage>
        <taxon>Eukaryota</taxon>
        <taxon>Metazoa</taxon>
        <taxon>Ecdysozoa</taxon>
        <taxon>Nematoda</taxon>
        <taxon>Chromadorea</taxon>
        <taxon>Rhabditida</taxon>
        <taxon>Rhabditina</taxon>
        <taxon>Rhabditomorpha</taxon>
        <taxon>Rhabditoidea</taxon>
        <taxon>Rhabditidae</taxon>
        <taxon>Mesorhabditinae</taxon>
        <taxon>Mesorhabditis</taxon>
    </lineage>
</organism>
<sequence length="843" mass="93167">MTAQRHDDEQRLVQAQPPGTEEYTTGETDETESSEPDDSTAGRPPKDDTTTTENTDPPTTNSTRKCPCAKGGYWTAWEDVGTCLPGSTFLATGASAWNQHNYTCGLCGLQMQRRTCASAARACFCSGASVRLIPCGKNVCKGVDDRKVFPNQPCCAGAILGECGTACEPIEEPSDEPVYTDPFADANCQSDVTQITEHRRCPCPKNGAWSSWRNASKCPAAPMMYREASGDQYEPHQACGSCHKIWQTRTCLSERRGCPCSGAATREVPCGRDACLAPLSRCCNNTGHIYLRYNWQLRKPQCLPEDVSDWDDAARFPDPYPNDNECLATIPTKECPLSNRHNTSSEFSGDPSKIPASASTETRTYNNNNQNDDDRVIQLKCDHLDKASYFLIYSYYINKAYEHVQHTSTKPTTKSSTTSITSTTHAKTEASTSTTSRPSTTRGTESTENKSKQTTTTYANTTTSYVSTTPTSLGTTTLDFCRPLASCAEVGNGFKEYYGSCFKVIQVEGTYSEARDRCGQEAGTCAILGVVQCRTQNLDVLELIQGADFWDQHWSYGEDFWQRQMWVGIYDVENGMFTTTRNSSNYTNWAPGEPNDRGQERCGQMYIDDWNDLRQGTWNDLNCSTNVFAALCEVPVLTSQHGCVNQKSAESVAPLQLVEKNAAGAPKVVRLMKSANEVKLKPESCVLDTTCPAGWISAGGSCYTIVQVNSTFADAEAMCRKTLGTCGQLATIRCLKERKGILNYIQRNTYFTGQVIDPDDMTYSMWIGLYNVKKDTGGIWMGGSASDYRYWGDDQPRHGGGCVLHPLKRGVTWMAGDWYEVDCQSRLLRRPPNFAITQQKTIG</sequence>
<protein>
    <recommendedName>
        <fullName evidence="3">C-type lectin domain-containing protein</fullName>
    </recommendedName>
</protein>
<feature type="compositionally biased region" description="Acidic residues" evidence="2">
    <location>
        <begin position="27"/>
        <end position="38"/>
    </location>
</feature>
<feature type="non-terminal residue" evidence="4">
    <location>
        <position position="1"/>
    </location>
</feature>
<evidence type="ECO:0000313" key="4">
    <source>
        <dbReference type="EMBL" id="CAJ0582352.1"/>
    </source>
</evidence>
<proteinExistence type="predicted"/>
<feature type="compositionally biased region" description="Polar residues" evidence="2">
    <location>
        <begin position="357"/>
        <end position="370"/>
    </location>
</feature>
<evidence type="ECO:0000259" key="3">
    <source>
        <dbReference type="PROSITE" id="PS50041"/>
    </source>
</evidence>
<accession>A0AA36D7T2</accession>
<dbReference type="PROSITE" id="PS50092">
    <property type="entry name" value="TSP1"/>
    <property type="match status" value="1"/>
</dbReference>
<dbReference type="Proteomes" id="UP001177023">
    <property type="component" value="Unassembled WGS sequence"/>
</dbReference>
<name>A0AA36D7T2_9BILA</name>
<evidence type="ECO:0000313" key="5">
    <source>
        <dbReference type="Proteomes" id="UP001177023"/>
    </source>
</evidence>
<dbReference type="AlphaFoldDB" id="A0AA36D7T2"/>
<keyword evidence="1" id="KW-0430">Lectin</keyword>
<feature type="compositionally biased region" description="Low complexity" evidence="2">
    <location>
        <begin position="407"/>
        <end position="444"/>
    </location>
</feature>
<feature type="region of interest" description="Disordered" evidence="2">
    <location>
        <begin position="1"/>
        <end position="63"/>
    </location>
</feature>
<gene>
    <name evidence="4" type="ORF">MSPICULIGERA_LOCUS20488</name>
</gene>
<feature type="compositionally biased region" description="Low complexity" evidence="2">
    <location>
        <begin position="17"/>
        <end position="26"/>
    </location>
</feature>
<dbReference type="PANTHER" id="PTHR22799:SF6">
    <property type="entry name" value="C-TYPE LECTIN DOMAIN FAMILY 4 MEMBER M-LIKE"/>
    <property type="match status" value="1"/>
</dbReference>
<feature type="compositionally biased region" description="Basic and acidic residues" evidence="2">
    <location>
        <begin position="1"/>
        <end position="11"/>
    </location>
</feature>
<feature type="domain" description="C-type lectin" evidence="3">
    <location>
        <begin position="497"/>
        <end position="624"/>
    </location>
</feature>
<dbReference type="InterPro" id="IPR051663">
    <property type="entry name" value="CLec_Tetranectin-domain"/>
</dbReference>
<feature type="region of interest" description="Disordered" evidence="2">
    <location>
        <begin position="339"/>
        <end position="372"/>
    </location>
</feature>